<organism evidence="2 3">
    <name type="scientific">Brevundimonas olei</name>
    <dbReference type="NCBI Taxonomy" id="657642"/>
    <lineage>
        <taxon>Bacteria</taxon>
        <taxon>Pseudomonadati</taxon>
        <taxon>Pseudomonadota</taxon>
        <taxon>Alphaproteobacteria</taxon>
        <taxon>Caulobacterales</taxon>
        <taxon>Caulobacteraceae</taxon>
        <taxon>Brevundimonas</taxon>
    </lineage>
</organism>
<gene>
    <name evidence="2" type="ORF">V8J38_11225</name>
</gene>
<name>A0ABZ2IG00_9CAUL</name>
<feature type="compositionally biased region" description="Basic and acidic residues" evidence="1">
    <location>
        <begin position="75"/>
        <end position="87"/>
    </location>
</feature>
<evidence type="ECO:0000256" key="1">
    <source>
        <dbReference type="SAM" id="MobiDB-lite"/>
    </source>
</evidence>
<keyword evidence="3" id="KW-1185">Reference proteome</keyword>
<reference evidence="2 3" key="1">
    <citation type="submission" date="2024-02" db="EMBL/GenBank/DDBJ databases">
        <title>Distribution and functional of Brevundimonas-related endobacteria within Verticillium dahliae.</title>
        <authorList>
            <person name="Zeng H."/>
        </authorList>
    </citation>
    <scope>NUCLEOTIDE SEQUENCE [LARGE SCALE GENOMIC DNA]</scope>
    <source>
        <strain evidence="2 3">TRM 44200</strain>
    </source>
</reference>
<accession>A0ABZ2IG00</accession>
<evidence type="ECO:0000313" key="2">
    <source>
        <dbReference type="EMBL" id="WWT53825.1"/>
    </source>
</evidence>
<dbReference type="EMBL" id="CP146369">
    <property type="protein sequence ID" value="WWT53825.1"/>
    <property type="molecule type" value="Genomic_DNA"/>
</dbReference>
<dbReference type="Proteomes" id="UP001363460">
    <property type="component" value="Chromosome"/>
</dbReference>
<evidence type="ECO:0000313" key="3">
    <source>
        <dbReference type="Proteomes" id="UP001363460"/>
    </source>
</evidence>
<dbReference type="RefSeq" id="WP_338575739.1">
    <property type="nucleotide sequence ID" value="NZ_CP146369.1"/>
</dbReference>
<sequence>MSDFRDLYIFASAQDAEHRFPRRDRPTEALVTDARSLNSMPEIIYGFRLRHAYLYAPVNENALLTIKSRQHRTAEESRLYDFDDEKPSLPVAPA</sequence>
<proteinExistence type="predicted"/>
<feature type="region of interest" description="Disordered" evidence="1">
    <location>
        <begin position="75"/>
        <end position="94"/>
    </location>
</feature>
<protein>
    <submittedName>
        <fullName evidence="2">Uncharacterized protein</fullName>
    </submittedName>
</protein>